<evidence type="ECO:0000259" key="1">
    <source>
        <dbReference type="Pfam" id="PF22262"/>
    </source>
</evidence>
<dbReference type="AlphaFoldDB" id="A0AA41YVW5"/>
<dbReference type="EMBL" id="JAPDNT010000036">
    <property type="protein sequence ID" value="MCW3477370.1"/>
    <property type="molecule type" value="Genomic_DNA"/>
</dbReference>
<reference evidence="2" key="2">
    <citation type="submission" date="2022-10" db="EMBL/GenBank/DDBJ databases">
        <authorList>
            <person name="Trinh H.N."/>
        </authorList>
    </citation>
    <scope>NUCLEOTIDE SEQUENCE</scope>
    <source>
        <strain evidence="2">RN2-1</strain>
    </source>
</reference>
<protein>
    <recommendedName>
        <fullName evidence="1">DUF6950 domain-containing protein</fullName>
    </recommendedName>
</protein>
<evidence type="ECO:0000313" key="2">
    <source>
        <dbReference type="EMBL" id="MCW3477370.1"/>
    </source>
</evidence>
<keyword evidence="3" id="KW-1185">Reference proteome</keyword>
<dbReference type="RefSeq" id="WP_264716315.1">
    <property type="nucleotide sequence ID" value="NZ_JAPDNT010000036.1"/>
</dbReference>
<dbReference type="Proteomes" id="UP001165679">
    <property type="component" value="Unassembled WGS sequence"/>
</dbReference>
<name>A0AA41YVW5_9PROT</name>
<accession>A0AA41YVW5</accession>
<feature type="domain" description="DUF6950" evidence="1">
    <location>
        <begin position="9"/>
        <end position="143"/>
    </location>
</feature>
<comment type="caution">
    <text evidence="2">The sequence shown here is derived from an EMBL/GenBank/DDBJ whole genome shotgun (WGS) entry which is preliminary data.</text>
</comment>
<organism evidence="2 3">
    <name type="scientific">Limobrevibacterium gyesilva</name>
    <dbReference type="NCBI Taxonomy" id="2991712"/>
    <lineage>
        <taxon>Bacteria</taxon>
        <taxon>Pseudomonadati</taxon>
        <taxon>Pseudomonadota</taxon>
        <taxon>Alphaproteobacteria</taxon>
        <taxon>Acetobacterales</taxon>
        <taxon>Acetobacteraceae</taxon>
        <taxon>Limobrevibacterium</taxon>
    </lineage>
</organism>
<gene>
    <name evidence="2" type="ORF">OL599_22635</name>
</gene>
<evidence type="ECO:0000313" key="3">
    <source>
        <dbReference type="Proteomes" id="UP001165679"/>
    </source>
</evidence>
<proteinExistence type="predicted"/>
<dbReference type="Pfam" id="PF22262">
    <property type="entry name" value="DUF6950"/>
    <property type="match status" value="1"/>
</dbReference>
<dbReference type="InterPro" id="IPR053802">
    <property type="entry name" value="DUF6950"/>
</dbReference>
<sequence>MRVPSRYVRPADWPERLHRFIDSRREIPFAWGQQDCGTLACDAVQMLAGIDPLASLRGSYASEDEYEAMLAPHGGLEQLACATFAAAGLPDCPPGYAQRGDVVLVEVGNQMLLGVVTDVHVAVPGADGLHFVKRAMIRRAWAV</sequence>
<reference evidence="2" key="1">
    <citation type="submission" date="2022-09" db="EMBL/GenBank/DDBJ databases">
        <title>Rhodovastum sp. nov. RN2-1 isolated from soil in Seongnam, South Korea.</title>
        <authorList>
            <person name="Le N.T."/>
        </authorList>
    </citation>
    <scope>NUCLEOTIDE SEQUENCE</scope>
    <source>
        <strain evidence="2">RN2-1</strain>
    </source>
</reference>